<evidence type="ECO:0000313" key="4">
    <source>
        <dbReference type="Proteomes" id="UP000029964"/>
    </source>
</evidence>
<keyword evidence="4" id="KW-1185">Reference proteome</keyword>
<accession>A0A086TF33</accession>
<gene>
    <name evidence="3" type="ORF">ACRE_011850</name>
</gene>
<dbReference type="Proteomes" id="UP000029964">
    <property type="component" value="Unassembled WGS sequence"/>
</dbReference>
<dbReference type="HOGENOM" id="CLU_1045729_0_0_1"/>
<feature type="coiled-coil region" evidence="1">
    <location>
        <begin position="200"/>
        <end position="227"/>
    </location>
</feature>
<reference evidence="4" key="1">
    <citation type="journal article" date="2014" name="Genome Announc.">
        <title>Genome sequence and annotation of Acremonium chrysogenum, producer of the beta-lactam antibiotic cephalosporin C.</title>
        <authorList>
            <person name="Terfehr D."/>
            <person name="Dahlmann T.A."/>
            <person name="Specht T."/>
            <person name="Zadra I."/>
            <person name="Kuernsteiner H."/>
            <person name="Kueck U."/>
        </authorList>
    </citation>
    <scope>NUCLEOTIDE SEQUENCE [LARGE SCALE GENOMIC DNA]</scope>
    <source>
        <strain evidence="4">ATCC 11550 / CBS 779.69 / DSM 880 / IAM 14645 / JCM 23072 / IMI 49137</strain>
    </source>
</reference>
<dbReference type="AlphaFoldDB" id="A0A086TF33"/>
<organism evidence="3 4">
    <name type="scientific">Hapsidospora chrysogenum (strain ATCC 11550 / CBS 779.69 / DSM 880 / IAM 14645 / JCM 23072 / IMI 49137)</name>
    <name type="common">Acremonium chrysogenum</name>
    <dbReference type="NCBI Taxonomy" id="857340"/>
    <lineage>
        <taxon>Eukaryota</taxon>
        <taxon>Fungi</taxon>
        <taxon>Dikarya</taxon>
        <taxon>Ascomycota</taxon>
        <taxon>Pezizomycotina</taxon>
        <taxon>Sordariomycetes</taxon>
        <taxon>Hypocreomycetidae</taxon>
        <taxon>Hypocreales</taxon>
        <taxon>Bionectriaceae</taxon>
        <taxon>Hapsidospora</taxon>
    </lineage>
</organism>
<dbReference type="EMBL" id="JPKY01000006">
    <property type="protein sequence ID" value="KFH47965.1"/>
    <property type="molecule type" value="Genomic_DNA"/>
</dbReference>
<keyword evidence="1" id="KW-0175">Coiled coil</keyword>
<evidence type="ECO:0000256" key="1">
    <source>
        <dbReference type="SAM" id="Coils"/>
    </source>
</evidence>
<feature type="compositionally biased region" description="Low complexity" evidence="2">
    <location>
        <begin position="165"/>
        <end position="178"/>
    </location>
</feature>
<evidence type="ECO:0000256" key="2">
    <source>
        <dbReference type="SAM" id="MobiDB-lite"/>
    </source>
</evidence>
<feature type="region of interest" description="Disordered" evidence="2">
    <location>
        <begin position="124"/>
        <end position="178"/>
    </location>
</feature>
<protein>
    <submittedName>
        <fullName evidence="3">Uncharacterized protein</fullName>
    </submittedName>
</protein>
<comment type="caution">
    <text evidence="3">The sequence shown here is derived from an EMBL/GenBank/DDBJ whole genome shotgun (WGS) entry which is preliminary data.</text>
</comment>
<name>A0A086TF33_HAPC1</name>
<feature type="compositionally biased region" description="Basic residues" evidence="2">
    <location>
        <begin position="137"/>
        <end position="152"/>
    </location>
</feature>
<sequence>MENHEPMPCLPKEPPFPGFNGVTELDLETYIKLQELWNNIKDTLDDEEKVTFCELVTMSDRRGTTKKCSFHRINRRANNRELFNRAYYLVLKEMFGIEECMQQPWWSTFEGRHPDEAAFDKAEVEATTATPVTPRKPLPRSRGKRPYVRASRRTCSPPMTPSPSPRKTSPRSLSSPRSIVIRRTMGGYNGQSSGESDSEVHRLRARALELEQERDQKEGQIQTLEAELYWMGGRIRELETLLGGMKQVTAGFSQILAQVPSRPGGS</sequence>
<evidence type="ECO:0000313" key="3">
    <source>
        <dbReference type="EMBL" id="KFH47965.1"/>
    </source>
</evidence>
<proteinExistence type="predicted"/>